<keyword evidence="1" id="KW-0732">Signal</keyword>
<dbReference type="SUPFAM" id="SSF63825">
    <property type="entry name" value="YWTD domain"/>
    <property type="match status" value="1"/>
</dbReference>
<name>A0A4R7K0Q3_9GAMM</name>
<evidence type="ECO:0000313" key="3">
    <source>
        <dbReference type="Proteomes" id="UP000295830"/>
    </source>
</evidence>
<protein>
    <recommendedName>
        <fullName evidence="4">Outer membrane protein assembly factor BamB</fullName>
    </recommendedName>
</protein>
<proteinExistence type="predicted"/>
<evidence type="ECO:0000256" key="1">
    <source>
        <dbReference type="SAM" id="SignalP"/>
    </source>
</evidence>
<dbReference type="PROSITE" id="PS51257">
    <property type="entry name" value="PROKAR_LIPOPROTEIN"/>
    <property type="match status" value="1"/>
</dbReference>
<accession>A0A4R7K0Q3</accession>
<evidence type="ECO:0008006" key="4">
    <source>
        <dbReference type="Google" id="ProtNLM"/>
    </source>
</evidence>
<comment type="caution">
    <text evidence="2">The sequence shown here is derived from an EMBL/GenBank/DDBJ whole genome shotgun (WGS) entry which is preliminary data.</text>
</comment>
<dbReference type="AlphaFoldDB" id="A0A4R7K0Q3"/>
<feature type="chain" id="PRO_5020924686" description="Outer membrane protein assembly factor BamB" evidence="1">
    <location>
        <begin position="23"/>
        <end position="410"/>
    </location>
</feature>
<keyword evidence="3" id="KW-1185">Reference proteome</keyword>
<dbReference type="RefSeq" id="WP_133734794.1">
    <property type="nucleotide sequence ID" value="NZ_SOAX01000001.1"/>
</dbReference>
<feature type="signal peptide" evidence="1">
    <location>
        <begin position="1"/>
        <end position="22"/>
    </location>
</feature>
<dbReference type="Proteomes" id="UP000295830">
    <property type="component" value="Unassembled WGS sequence"/>
</dbReference>
<dbReference type="OrthoDB" id="6372063at2"/>
<evidence type="ECO:0000313" key="2">
    <source>
        <dbReference type="EMBL" id="TDT44410.1"/>
    </source>
</evidence>
<dbReference type="EMBL" id="SOAX01000001">
    <property type="protein sequence ID" value="TDT44410.1"/>
    <property type="molecule type" value="Genomic_DNA"/>
</dbReference>
<gene>
    <name evidence="2" type="ORF">DES49_0512</name>
</gene>
<reference evidence="2 3" key="1">
    <citation type="submission" date="2019-03" db="EMBL/GenBank/DDBJ databases">
        <title>Genomic Encyclopedia of Type Strains, Phase IV (KMG-IV): sequencing the most valuable type-strain genomes for metagenomic binning, comparative biology and taxonomic classification.</title>
        <authorList>
            <person name="Goeker M."/>
        </authorList>
    </citation>
    <scope>NUCLEOTIDE SEQUENCE [LARGE SCALE GENOMIC DNA]</scope>
    <source>
        <strain evidence="2 3">DSM 15505</strain>
    </source>
</reference>
<sequence>MECKHRHAWLLALTAFVLTACVATVEPEWVATYLHKPNTGTDQITWLNDMTVDSHGNVLAAGTGINVDTSDGLDRSEDALLVTIGPEGNVLRATDLDLAGGAHRSDDKARLMALDPQDNVYMVVHQYAVIDDQGQSTSWLVSFDRNGTLRWKEQISDDSDVRGLAWHQGRIYTTGDQTLAHDASGNETLRIPHESARRASIDFADNGDIVVAGSGTVSRHAPNGDARWSYTSDRDLINNGTVLVSQSGNVVYAEGTENERGGAAVIQLDTQGNKVWSSTFAPARSSYGAAGPALLQEDFRGDLYLVASNSDGRRMAKLDSAGGTYWNKTSGEGIVQDAGLTDGGLFLVGNGYDEKRDASDGSQIAEAKLGRTVQNTQGSLALDGNRIYSGYAAVDDENRFEMHVRRFADQ</sequence>
<organism evidence="2 3">
    <name type="scientific">Halospina denitrificans</name>
    <dbReference type="NCBI Taxonomy" id="332522"/>
    <lineage>
        <taxon>Bacteria</taxon>
        <taxon>Pseudomonadati</taxon>
        <taxon>Pseudomonadota</taxon>
        <taxon>Gammaproteobacteria</taxon>
        <taxon>Halospina</taxon>
    </lineage>
</organism>